<name>A0A662DHZ1_UNCAE</name>
<dbReference type="PANTHER" id="PTHR32089">
    <property type="entry name" value="METHYL-ACCEPTING CHEMOTAXIS PROTEIN MCPB"/>
    <property type="match status" value="1"/>
</dbReference>
<keyword evidence="4" id="KW-0472">Membrane</keyword>
<dbReference type="EMBL" id="QMQA01000089">
    <property type="protein sequence ID" value="RLE13546.1"/>
    <property type="molecule type" value="Genomic_DNA"/>
</dbReference>
<proteinExistence type="inferred from homology"/>
<evidence type="ECO:0000256" key="8">
    <source>
        <dbReference type="SAM" id="Coils"/>
    </source>
</evidence>
<comment type="subcellular location">
    <subcellularLocation>
        <location evidence="1">Membrane</location>
        <topology evidence="1">Multi-pass membrane protein</topology>
    </subcellularLocation>
</comment>
<feature type="coiled-coil region" evidence="8">
    <location>
        <begin position="148"/>
        <end position="188"/>
    </location>
</feature>
<dbReference type="PROSITE" id="PS50111">
    <property type="entry name" value="CHEMOTAXIS_TRANSDUC_2"/>
    <property type="match status" value="1"/>
</dbReference>
<dbReference type="SMART" id="SM00283">
    <property type="entry name" value="MA"/>
    <property type="match status" value="1"/>
</dbReference>
<dbReference type="GO" id="GO:0016020">
    <property type="term" value="C:membrane"/>
    <property type="evidence" value="ECO:0007669"/>
    <property type="project" value="UniProtKB-SubCell"/>
</dbReference>
<keyword evidence="2" id="KW-0812">Transmembrane</keyword>
<accession>A0A662DHZ1</accession>
<dbReference type="SUPFAM" id="SSF58104">
    <property type="entry name" value="Methyl-accepting chemotaxis protein (MCP) signaling domain"/>
    <property type="match status" value="1"/>
</dbReference>
<dbReference type="InterPro" id="IPR004090">
    <property type="entry name" value="Chemotax_Me-accpt_rcpt"/>
</dbReference>
<dbReference type="GO" id="GO:0004888">
    <property type="term" value="F:transmembrane signaling receptor activity"/>
    <property type="evidence" value="ECO:0007669"/>
    <property type="project" value="InterPro"/>
</dbReference>
<dbReference type="PANTHER" id="PTHR32089:SF119">
    <property type="entry name" value="METHYL-ACCEPTING CHEMOTAXIS PROTEIN CTPL"/>
    <property type="match status" value="1"/>
</dbReference>
<evidence type="ECO:0000256" key="1">
    <source>
        <dbReference type="ARBA" id="ARBA00004141"/>
    </source>
</evidence>
<dbReference type="Proteomes" id="UP000280417">
    <property type="component" value="Unassembled WGS sequence"/>
</dbReference>
<dbReference type="InterPro" id="IPR004089">
    <property type="entry name" value="MCPsignal_dom"/>
</dbReference>
<dbReference type="Gene3D" id="1.10.287.950">
    <property type="entry name" value="Methyl-accepting chemotaxis protein"/>
    <property type="match status" value="1"/>
</dbReference>
<evidence type="ECO:0000313" key="11">
    <source>
        <dbReference type="Proteomes" id="UP000280417"/>
    </source>
</evidence>
<keyword evidence="3" id="KW-1133">Transmembrane helix</keyword>
<dbReference type="GO" id="GO:0007165">
    <property type="term" value="P:signal transduction"/>
    <property type="evidence" value="ECO:0007669"/>
    <property type="project" value="UniProtKB-KW"/>
</dbReference>
<evidence type="ECO:0000256" key="7">
    <source>
        <dbReference type="PROSITE-ProRule" id="PRU00284"/>
    </source>
</evidence>
<protein>
    <submittedName>
        <fullName evidence="10">Methyl-accepting chemotaxis protein</fullName>
    </submittedName>
</protein>
<organism evidence="10 11">
    <name type="scientific">Aerophobetes bacterium</name>
    <dbReference type="NCBI Taxonomy" id="2030807"/>
    <lineage>
        <taxon>Bacteria</taxon>
        <taxon>Candidatus Aerophobota</taxon>
    </lineage>
</organism>
<keyword evidence="8" id="KW-0175">Coiled coil</keyword>
<evidence type="ECO:0000256" key="4">
    <source>
        <dbReference type="ARBA" id="ARBA00023136"/>
    </source>
</evidence>
<comment type="similarity">
    <text evidence="6">Belongs to the methyl-accepting chemotaxis (MCP) protein family.</text>
</comment>
<gene>
    <name evidence="10" type="ORF">DRJ04_04085</name>
</gene>
<evidence type="ECO:0000259" key="9">
    <source>
        <dbReference type="PROSITE" id="PS50111"/>
    </source>
</evidence>
<reference evidence="10 11" key="1">
    <citation type="submission" date="2018-06" db="EMBL/GenBank/DDBJ databases">
        <title>Extensive metabolic versatility and redundancy in microbially diverse, dynamic hydrothermal sediments.</title>
        <authorList>
            <person name="Dombrowski N."/>
            <person name="Teske A."/>
            <person name="Baker B.J."/>
        </authorList>
    </citation>
    <scope>NUCLEOTIDE SEQUENCE [LARGE SCALE GENOMIC DNA]</scope>
    <source>
        <strain evidence="10">B3_G15</strain>
    </source>
</reference>
<feature type="non-terminal residue" evidence="10">
    <location>
        <position position="1"/>
    </location>
</feature>
<feature type="domain" description="Methyl-accepting transducer" evidence="9">
    <location>
        <begin position="1"/>
        <end position="189"/>
    </location>
</feature>
<evidence type="ECO:0000256" key="6">
    <source>
        <dbReference type="ARBA" id="ARBA00029447"/>
    </source>
</evidence>
<dbReference type="AlphaFoldDB" id="A0A662DHZ1"/>
<dbReference type="Pfam" id="PF00015">
    <property type="entry name" value="MCPsignal"/>
    <property type="match status" value="1"/>
</dbReference>
<keyword evidence="5 7" id="KW-0807">Transducer</keyword>
<sequence>EEIQKASNEVAQKAEASLEKVNALQKLLDENRKAVEELIQGISDAAEASATSAKNVHDLELRAREIDKIVDAIANVTIQTNMLAVNGAIEAAGAGEHGRGFAVVASDIRNLASESAQNADKIKDSVRGIQEQIARVAQDIEQVGITAREEVERAKKTTQALAQAAQQMADVQQRVEEIKNAAAESLKAI</sequence>
<evidence type="ECO:0000256" key="2">
    <source>
        <dbReference type="ARBA" id="ARBA00022692"/>
    </source>
</evidence>
<evidence type="ECO:0000313" key="10">
    <source>
        <dbReference type="EMBL" id="RLE13546.1"/>
    </source>
</evidence>
<evidence type="ECO:0000256" key="5">
    <source>
        <dbReference type="ARBA" id="ARBA00023224"/>
    </source>
</evidence>
<dbReference type="GO" id="GO:0006935">
    <property type="term" value="P:chemotaxis"/>
    <property type="evidence" value="ECO:0007669"/>
    <property type="project" value="InterPro"/>
</dbReference>
<evidence type="ECO:0000256" key="3">
    <source>
        <dbReference type="ARBA" id="ARBA00022989"/>
    </source>
</evidence>
<dbReference type="PRINTS" id="PR00260">
    <property type="entry name" value="CHEMTRNSDUCR"/>
</dbReference>
<comment type="caution">
    <text evidence="10">The sequence shown here is derived from an EMBL/GenBank/DDBJ whole genome shotgun (WGS) entry which is preliminary data.</text>
</comment>